<reference evidence="1 2" key="1">
    <citation type="submission" date="2017-10" db="EMBL/GenBank/DDBJ databases">
        <title>Development of genomic resources for the powdery mildew, Erysiphe pulchra.</title>
        <authorList>
            <person name="Wadl P.A."/>
            <person name="Mack B.M."/>
            <person name="Moore G."/>
            <person name="Beltz S.B."/>
        </authorList>
    </citation>
    <scope>NUCLEOTIDE SEQUENCE [LARGE SCALE GENOMIC DNA]</scope>
    <source>
        <strain evidence="1">Cflorida</strain>
    </source>
</reference>
<comment type="caution">
    <text evidence="1">The sequence shown here is derived from an EMBL/GenBank/DDBJ whole genome shotgun (WGS) entry which is preliminary data.</text>
</comment>
<dbReference type="InterPro" id="IPR032567">
    <property type="entry name" value="RTL1-rel"/>
</dbReference>
<evidence type="ECO:0008006" key="3">
    <source>
        <dbReference type="Google" id="ProtNLM"/>
    </source>
</evidence>
<dbReference type="STRING" id="225359.A0A2S4PRC3"/>
<dbReference type="SUPFAM" id="SSF56672">
    <property type="entry name" value="DNA/RNA polymerases"/>
    <property type="match status" value="1"/>
</dbReference>
<evidence type="ECO:0000313" key="2">
    <source>
        <dbReference type="Proteomes" id="UP000237438"/>
    </source>
</evidence>
<dbReference type="PANTHER" id="PTHR15503:SF29">
    <property type="entry name" value="CCHC-TYPE DOMAIN-CONTAINING PROTEIN-RELATED"/>
    <property type="match status" value="1"/>
</dbReference>
<evidence type="ECO:0000313" key="1">
    <source>
        <dbReference type="EMBL" id="POS84588.1"/>
    </source>
</evidence>
<dbReference type="InterPro" id="IPR043502">
    <property type="entry name" value="DNA/RNA_pol_sf"/>
</dbReference>
<gene>
    <name evidence="1" type="ORF">EPUL_002861</name>
</gene>
<proteinExistence type="predicted"/>
<protein>
    <recommendedName>
        <fullName evidence="3">Reverse transcriptase domain-containing protein</fullName>
    </recommendedName>
</protein>
<accession>A0A2S4PRC3</accession>
<dbReference type="EMBL" id="PEDP01000946">
    <property type="protein sequence ID" value="POS84588.1"/>
    <property type="molecule type" value="Genomic_DNA"/>
</dbReference>
<dbReference type="PANTHER" id="PTHR15503">
    <property type="entry name" value="LDOC1 RELATED"/>
    <property type="match status" value="1"/>
</dbReference>
<dbReference type="AlphaFoldDB" id="A0A2S4PRC3"/>
<dbReference type="OrthoDB" id="3561867at2759"/>
<name>A0A2S4PRC3_9PEZI</name>
<sequence>MFSQEFYDFEVFKEQLRNATDVSQLAQGFKAKLKMMVEVIRLLSRRYEHTSIRGYKLEAANNRVQDLEQSALNYQKNRQTNNEGCKPPWGLFYGISLEQLLVLRIYINENLENGFIRPSSSPASSSILFVKKPEGGLRFCVDYRALNDLTTKNRYSQTTKLLSIS</sequence>
<keyword evidence="2" id="KW-1185">Reference proteome</keyword>
<dbReference type="Proteomes" id="UP000237438">
    <property type="component" value="Unassembled WGS sequence"/>
</dbReference>
<dbReference type="Gene3D" id="3.10.10.10">
    <property type="entry name" value="HIV Type 1 Reverse Transcriptase, subunit A, domain 1"/>
    <property type="match status" value="1"/>
</dbReference>
<organism evidence="1 2">
    <name type="scientific">Erysiphe pulchra</name>
    <dbReference type="NCBI Taxonomy" id="225359"/>
    <lineage>
        <taxon>Eukaryota</taxon>
        <taxon>Fungi</taxon>
        <taxon>Dikarya</taxon>
        <taxon>Ascomycota</taxon>
        <taxon>Pezizomycotina</taxon>
        <taxon>Leotiomycetes</taxon>
        <taxon>Erysiphales</taxon>
        <taxon>Erysiphaceae</taxon>
        <taxon>Erysiphe</taxon>
    </lineage>
</organism>